<name>A0A165CZF1_EXIGL</name>
<dbReference type="PANTHER" id="PTHR42923">
    <property type="entry name" value="PROTOPORPHYRINOGEN OXIDASE"/>
    <property type="match status" value="1"/>
</dbReference>
<dbReference type="AlphaFoldDB" id="A0A165CZF1"/>
<keyword evidence="2" id="KW-1185">Reference proteome</keyword>
<dbReference type="PROSITE" id="PS51257">
    <property type="entry name" value="PROKAR_LIPOPROTEIN"/>
    <property type="match status" value="1"/>
</dbReference>
<dbReference type="Proteomes" id="UP000077266">
    <property type="component" value="Unassembled WGS sequence"/>
</dbReference>
<dbReference type="Pfam" id="PF13450">
    <property type="entry name" value="NAD_binding_8"/>
    <property type="match status" value="1"/>
</dbReference>
<dbReference type="OrthoDB" id="2019015at2759"/>
<dbReference type="STRING" id="1314781.A0A165CZF1"/>
<sequence>MSTHPKKTRVLVVGAGAAGMSCADTLAQHPDRFEVTLLERASVTGGQATSIPLDTSKYGASYLNDGVQGGSHIFRHTFAYFRAHGFAPTEVELQVAFGKGTDGFWSNVFPSPVVKKFQRDIKRFGTLLRVVKLLEIVFAFVPIWATLRLFGLSKEFGDTMVFPLMALFLGTGNQTAYVSSAILGRLFTDPNMRLWEYSPDTLLPNLPKMFTFPHLSEFYKAWAKSLEQKGVDIKTSHELLEIVERPSRGPVRVRFRRVAENGGEPGPVMEAVYDELVMAVLADDAKRLLGKAATSTEKRVLGGAKFFDDITVTHTDSTYFNKHYETSFTDQLAAEPQGEDQQKQLAFARGEGNFAPMYYTLSYKEDGTKIEMSFDCTNYQPQFVDARKDKETPHVFQTIFLDKTHADLWTKDEIAKDQIVAEKKWHQLGHNWTHYAKVVPWLSRINSPRKGTHTQFIGSWTLVNMHEVACVSGIAAACALGADYVRPDKFGEDFFRKYYLLSHAARFKGKVQHRDDQN</sequence>
<evidence type="ECO:0000313" key="1">
    <source>
        <dbReference type="EMBL" id="KZV83494.1"/>
    </source>
</evidence>
<reference evidence="1 2" key="1">
    <citation type="journal article" date="2016" name="Mol. Biol. Evol.">
        <title>Comparative Genomics of Early-Diverging Mushroom-Forming Fungi Provides Insights into the Origins of Lignocellulose Decay Capabilities.</title>
        <authorList>
            <person name="Nagy L.G."/>
            <person name="Riley R."/>
            <person name="Tritt A."/>
            <person name="Adam C."/>
            <person name="Daum C."/>
            <person name="Floudas D."/>
            <person name="Sun H."/>
            <person name="Yadav J.S."/>
            <person name="Pangilinan J."/>
            <person name="Larsson K.H."/>
            <person name="Matsuura K."/>
            <person name="Barry K."/>
            <person name="Labutti K."/>
            <person name="Kuo R."/>
            <person name="Ohm R.A."/>
            <person name="Bhattacharya S.S."/>
            <person name="Shirouzu T."/>
            <person name="Yoshinaga Y."/>
            <person name="Martin F.M."/>
            <person name="Grigoriev I.V."/>
            <person name="Hibbett D.S."/>
        </authorList>
    </citation>
    <scope>NUCLEOTIDE SEQUENCE [LARGE SCALE GENOMIC DNA]</scope>
    <source>
        <strain evidence="1 2">HHB12029</strain>
    </source>
</reference>
<dbReference type="PANTHER" id="PTHR42923:SF20">
    <property type="entry name" value="FLAVIN-CONTAINING AMINE OXIDASEDEHYDROGENASE"/>
    <property type="match status" value="1"/>
</dbReference>
<dbReference type="InterPro" id="IPR050464">
    <property type="entry name" value="Zeta_carotene_desat/Oxidored"/>
</dbReference>
<dbReference type="EMBL" id="KV426269">
    <property type="protein sequence ID" value="KZV83494.1"/>
    <property type="molecule type" value="Genomic_DNA"/>
</dbReference>
<evidence type="ECO:0000313" key="2">
    <source>
        <dbReference type="Proteomes" id="UP000077266"/>
    </source>
</evidence>
<dbReference type="PRINTS" id="PR00419">
    <property type="entry name" value="ADXRDTASE"/>
</dbReference>
<dbReference type="SUPFAM" id="SSF51905">
    <property type="entry name" value="FAD/NAD(P)-binding domain"/>
    <property type="match status" value="1"/>
</dbReference>
<dbReference type="InterPro" id="IPR036188">
    <property type="entry name" value="FAD/NAD-bd_sf"/>
</dbReference>
<organism evidence="1 2">
    <name type="scientific">Exidia glandulosa HHB12029</name>
    <dbReference type="NCBI Taxonomy" id="1314781"/>
    <lineage>
        <taxon>Eukaryota</taxon>
        <taxon>Fungi</taxon>
        <taxon>Dikarya</taxon>
        <taxon>Basidiomycota</taxon>
        <taxon>Agaricomycotina</taxon>
        <taxon>Agaricomycetes</taxon>
        <taxon>Auriculariales</taxon>
        <taxon>Exidiaceae</taxon>
        <taxon>Exidia</taxon>
    </lineage>
</organism>
<dbReference type="GO" id="GO:0016491">
    <property type="term" value="F:oxidoreductase activity"/>
    <property type="evidence" value="ECO:0007669"/>
    <property type="project" value="TreeGrafter"/>
</dbReference>
<gene>
    <name evidence="1" type="ORF">EXIGLDRAFT_625607</name>
</gene>
<dbReference type="Gene3D" id="3.50.50.60">
    <property type="entry name" value="FAD/NAD(P)-binding domain"/>
    <property type="match status" value="1"/>
</dbReference>
<dbReference type="InParanoid" id="A0A165CZF1"/>
<proteinExistence type="predicted"/>
<accession>A0A165CZF1</accession>
<protein>
    <submittedName>
        <fullName evidence="1">Putative flavin-containing amine oxidasedehydrogenase</fullName>
    </submittedName>
</protein>